<keyword evidence="2" id="KW-0804">Transcription</keyword>
<evidence type="ECO:0000259" key="5">
    <source>
        <dbReference type="Pfam" id="PF13490"/>
    </source>
</evidence>
<dbReference type="Pfam" id="PF13490">
    <property type="entry name" value="zf-HC2"/>
    <property type="match status" value="1"/>
</dbReference>
<feature type="region of interest" description="Disordered" evidence="3">
    <location>
        <begin position="124"/>
        <end position="144"/>
    </location>
</feature>
<dbReference type="Gene3D" id="1.10.10.1320">
    <property type="entry name" value="Anti-sigma factor, zinc-finger domain"/>
    <property type="match status" value="1"/>
</dbReference>
<proteinExistence type="predicted"/>
<keyword evidence="7" id="KW-1185">Reference proteome</keyword>
<name>A0ABU2LKF9_9ACTN</name>
<feature type="transmembrane region" description="Helical" evidence="4">
    <location>
        <begin position="97"/>
        <end position="119"/>
    </location>
</feature>
<keyword evidence="1" id="KW-0805">Transcription regulation</keyword>
<evidence type="ECO:0000256" key="4">
    <source>
        <dbReference type="SAM" id="Phobius"/>
    </source>
</evidence>
<dbReference type="InterPro" id="IPR027383">
    <property type="entry name" value="Znf_put"/>
</dbReference>
<feature type="domain" description="Putative zinc-finger" evidence="5">
    <location>
        <begin position="17"/>
        <end position="43"/>
    </location>
</feature>
<evidence type="ECO:0000256" key="2">
    <source>
        <dbReference type="ARBA" id="ARBA00023163"/>
    </source>
</evidence>
<dbReference type="RefSeq" id="WP_311596477.1">
    <property type="nucleotide sequence ID" value="NZ_JAVREM010000004.1"/>
</dbReference>
<protein>
    <submittedName>
        <fullName evidence="6">Zf-HC2 domain-containing protein</fullName>
    </submittedName>
</protein>
<dbReference type="EMBL" id="JAVREM010000004">
    <property type="protein sequence ID" value="MDT0318071.1"/>
    <property type="molecule type" value="Genomic_DNA"/>
</dbReference>
<evidence type="ECO:0000256" key="3">
    <source>
        <dbReference type="SAM" id="MobiDB-lite"/>
    </source>
</evidence>
<keyword evidence="4" id="KW-0472">Membrane</keyword>
<dbReference type="InterPro" id="IPR041916">
    <property type="entry name" value="Anti_sigma_zinc_sf"/>
</dbReference>
<evidence type="ECO:0000313" key="7">
    <source>
        <dbReference type="Proteomes" id="UP001183420"/>
    </source>
</evidence>
<keyword evidence="4" id="KW-0812">Transmembrane</keyword>
<evidence type="ECO:0000313" key="6">
    <source>
        <dbReference type="EMBL" id="MDT0318071.1"/>
    </source>
</evidence>
<keyword evidence="4" id="KW-1133">Transmembrane helix</keyword>
<dbReference type="Proteomes" id="UP001183420">
    <property type="component" value="Unassembled WGS sequence"/>
</dbReference>
<accession>A0ABU2LKF9</accession>
<evidence type="ECO:0000256" key="1">
    <source>
        <dbReference type="ARBA" id="ARBA00023015"/>
    </source>
</evidence>
<organism evidence="6 7">
    <name type="scientific">Streptomyces millisiae</name>
    <dbReference type="NCBI Taxonomy" id="3075542"/>
    <lineage>
        <taxon>Bacteria</taxon>
        <taxon>Bacillati</taxon>
        <taxon>Actinomycetota</taxon>
        <taxon>Actinomycetes</taxon>
        <taxon>Kitasatosporales</taxon>
        <taxon>Streptomycetaceae</taxon>
        <taxon>Streptomyces</taxon>
    </lineage>
</organism>
<sequence length="236" mass="24411">MNGVGAAGVDPFETWDGAYVLGALSPQDRSDFEEHLRGCDRCAESVRQLAGIPGLLSQADPDGLAAAGVEPAPPEDLLPGLLTRVARERRRRFTTTLSAALLALAACLVLVFSAVFAGGGDGSDGEGVPDGGPPVAAGGPMTPLGDWPVRADVSLADADWGTRVEMECQYGDGEGGAYVLVAVGRDGETEELASWRALPENSASMTVGTPMSRAAIEWLEVRTLDGVPVLRLAVAP</sequence>
<reference evidence="7" key="1">
    <citation type="submission" date="2023-07" db="EMBL/GenBank/DDBJ databases">
        <title>30 novel species of actinomycetes from the DSMZ collection.</title>
        <authorList>
            <person name="Nouioui I."/>
        </authorList>
    </citation>
    <scope>NUCLEOTIDE SEQUENCE [LARGE SCALE GENOMIC DNA]</scope>
    <source>
        <strain evidence="7">DSM 44918</strain>
    </source>
</reference>
<comment type="caution">
    <text evidence="6">The sequence shown here is derived from an EMBL/GenBank/DDBJ whole genome shotgun (WGS) entry which is preliminary data.</text>
</comment>
<gene>
    <name evidence="6" type="ORF">RNC47_06945</name>
</gene>